<organism evidence="2 3">
    <name type="scientific">Belliella marina</name>
    <dbReference type="NCBI Taxonomy" id="1644146"/>
    <lineage>
        <taxon>Bacteria</taxon>
        <taxon>Pseudomonadati</taxon>
        <taxon>Bacteroidota</taxon>
        <taxon>Cytophagia</taxon>
        <taxon>Cytophagales</taxon>
        <taxon>Cyclobacteriaceae</taxon>
        <taxon>Belliella</taxon>
    </lineage>
</organism>
<comment type="caution">
    <text evidence="2">The sequence shown here is derived from an EMBL/GenBank/DDBJ whole genome shotgun (WGS) entry which is preliminary data.</text>
</comment>
<dbReference type="Proteomes" id="UP001597361">
    <property type="component" value="Unassembled WGS sequence"/>
</dbReference>
<evidence type="ECO:0000313" key="2">
    <source>
        <dbReference type="EMBL" id="MFD2035737.1"/>
    </source>
</evidence>
<accession>A0ABW4VNI1</accession>
<evidence type="ECO:0000313" key="3">
    <source>
        <dbReference type="Proteomes" id="UP001597361"/>
    </source>
</evidence>
<sequence>MGYGRVNAEKAVKAALPTISGSDYLCSTSIYSIQNPPVGSKVSWSVSPTHLFSGATSGTGTIANLNPANSLVSGAATLTFSLTTDCGVVNVEKGIWIGEATVSWIEFSNSANEFEQWCSSHDGNIFNIHYQMSPDNAQWEARLLHWPSLTVAYTSSYVYTGSGPHQLYYIPPFPTINNGYYVFEMRNINGCNPSDWVSYYEIEYVDCTGYDDYPFIVYPNPTSSYVTISRFTNDTQNDDLQRNQTPFQVSLFDQRGQEIINRAQADIETTLDLSKLKKGLYYIHIYYKEAVIRKQIKVE</sequence>
<dbReference type="NCBIfam" id="TIGR04183">
    <property type="entry name" value="Por_Secre_tail"/>
    <property type="match status" value="1"/>
</dbReference>
<keyword evidence="3" id="KW-1185">Reference proteome</keyword>
<dbReference type="Pfam" id="PF18962">
    <property type="entry name" value="Por_Secre_tail"/>
    <property type="match status" value="1"/>
</dbReference>
<evidence type="ECO:0000259" key="1">
    <source>
        <dbReference type="Pfam" id="PF18962"/>
    </source>
</evidence>
<name>A0ABW4VNI1_9BACT</name>
<dbReference type="RefSeq" id="WP_376886669.1">
    <property type="nucleotide sequence ID" value="NZ_JBHUHR010000038.1"/>
</dbReference>
<gene>
    <name evidence="2" type="ORF">ACFSKL_13115</name>
</gene>
<dbReference type="InterPro" id="IPR026444">
    <property type="entry name" value="Secre_tail"/>
</dbReference>
<dbReference type="EMBL" id="JBHUHR010000038">
    <property type="protein sequence ID" value="MFD2035737.1"/>
    <property type="molecule type" value="Genomic_DNA"/>
</dbReference>
<proteinExistence type="predicted"/>
<feature type="domain" description="Secretion system C-terminal sorting" evidence="1">
    <location>
        <begin position="217"/>
        <end position="295"/>
    </location>
</feature>
<reference evidence="3" key="1">
    <citation type="journal article" date="2019" name="Int. J. Syst. Evol. Microbiol.">
        <title>The Global Catalogue of Microorganisms (GCM) 10K type strain sequencing project: providing services to taxonomists for standard genome sequencing and annotation.</title>
        <authorList>
            <consortium name="The Broad Institute Genomics Platform"/>
            <consortium name="The Broad Institute Genome Sequencing Center for Infectious Disease"/>
            <person name="Wu L."/>
            <person name="Ma J."/>
        </authorList>
    </citation>
    <scope>NUCLEOTIDE SEQUENCE [LARGE SCALE GENOMIC DNA]</scope>
    <source>
        <strain evidence="3">CGMCC 1.15180</strain>
    </source>
</reference>
<protein>
    <submittedName>
        <fullName evidence="2">T9SS type A sorting domain-containing protein</fullName>
    </submittedName>
</protein>